<reference evidence="1 2" key="1">
    <citation type="submission" date="2014-04" db="EMBL/GenBank/DDBJ databases">
        <authorList>
            <consortium name="DOE Joint Genome Institute"/>
            <person name="Kuo A."/>
            <person name="Kohler A."/>
            <person name="Jargeat P."/>
            <person name="Nagy L.G."/>
            <person name="Floudas D."/>
            <person name="Copeland A."/>
            <person name="Barry K.W."/>
            <person name="Cichocki N."/>
            <person name="Veneault-Fourrey C."/>
            <person name="LaButti K."/>
            <person name="Lindquist E.A."/>
            <person name="Lipzen A."/>
            <person name="Lundell T."/>
            <person name="Morin E."/>
            <person name="Murat C."/>
            <person name="Sun H."/>
            <person name="Tunlid A."/>
            <person name="Henrissat B."/>
            <person name="Grigoriev I.V."/>
            <person name="Hibbett D.S."/>
            <person name="Martin F."/>
            <person name="Nordberg H.P."/>
            <person name="Cantor M.N."/>
            <person name="Hua S.X."/>
        </authorList>
    </citation>
    <scope>NUCLEOTIDE SEQUENCE [LARGE SCALE GENOMIC DNA]</scope>
    <source>
        <strain evidence="1 2">Ve08.2h10</strain>
    </source>
</reference>
<dbReference type="EMBL" id="KN830574">
    <property type="protein sequence ID" value="KIK72665.1"/>
    <property type="molecule type" value="Genomic_DNA"/>
</dbReference>
<protein>
    <submittedName>
        <fullName evidence="1">Uncharacterized protein</fullName>
    </submittedName>
</protein>
<evidence type="ECO:0000313" key="2">
    <source>
        <dbReference type="Proteomes" id="UP000054538"/>
    </source>
</evidence>
<dbReference type="HOGENOM" id="CLU_185476_0_0_1"/>
<dbReference type="InParanoid" id="A0A0D0D6W0"/>
<evidence type="ECO:0000313" key="1">
    <source>
        <dbReference type="EMBL" id="KIK72665.1"/>
    </source>
</evidence>
<sequence>NMPQQWSIHGPVILFTDSLFNAEPKSLYAVIQRTPLSTSIYTTIHCFCIILFCWKSNLDTSGIEEKM</sequence>
<keyword evidence="2" id="KW-1185">Reference proteome</keyword>
<proteinExistence type="predicted"/>
<accession>A0A0D0D6W0</accession>
<dbReference type="AlphaFoldDB" id="A0A0D0D6W0"/>
<reference evidence="2" key="2">
    <citation type="submission" date="2015-01" db="EMBL/GenBank/DDBJ databases">
        <title>Evolutionary Origins and Diversification of the Mycorrhizal Mutualists.</title>
        <authorList>
            <consortium name="DOE Joint Genome Institute"/>
            <consortium name="Mycorrhizal Genomics Consortium"/>
            <person name="Kohler A."/>
            <person name="Kuo A."/>
            <person name="Nagy L.G."/>
            <person name="Floudas D."/>
            <person name="Copeland A."/>
            <person name="Barry K.W."/>
            <person name="Cichocki N."/>
            <person name="Veneault-Fourrey C."/>
            <person name="LaButti K."/>
            <person name="Lindquist E.A."/>
            <person name="Lipzen A."/>
            <person name="Lundell T."/>
            <person name="Morin E."/>
            <person name="Murat C."/>
            <person name="Riley R."/>
            <person name="Ohm R."/>
            <person name="Sun H."/>
            <person name="Tunlid A."/>
            <person name="Henrissat B."/>
            <person name="Grigoriev I.V."/>
            <person name="Hibbett D.S."/>
            <person name="Martin F."/>
        </authorList>
    </citation>
    <scope>NUCLEOTIDE SEQUENCE [LARGE SCALE GENOMIC DNA]</scope>
    <source>
        <strain evidence="2">Ve08.2h10</strain>
    </source>
</reference>
<dbReference type="Proteomes" id="UP000054538">
    <property type="component" value="Unassembled WGS sequence"/>
</dbReference>
<organism evidence="1 2">
    <name type="scientific">Paxillus rubicundulus Ve08.2h10</name>
    <dbReference type="NCBI Taxonomy" id="930991"/>
    <lineage>
        <taxon>Eukaryota</taxon>
        <taxon>Fungi</taxon>
        <taxon>Dikarya</taxon>
        <taxon>Basidiomycota</taxon>
        <taxon>Agaricomycotina</taxon>
        <taxon>Agaricomycetes</taxon>
        <taxon>Agaricomycetidae</taxon>
        <taxon>Boletales</taxon>
        <taxon>Paxilineae</taxon>
        <taxon>Paxillaceae</taxon>
        <taxon>Paxillus</taxon>
    </lineage>
</organism>
<feature type="non-terminal residue" evidence="1">
    <location>
        <position position="1"/>
    </location>
</feature>
<gene>
    <name evidence="1" type="ORF">PAXRUDRAFT_836397</name>
</gene>
<name>A0A0D0D6W0_9AGAM</name>